<sequence>MAESLEGRIDMDCDKEMDWLSYSKEQFDKFVHDYRELAEPSTSSSYESDTPMDAALKRDFINVERKLRRAFYAIRKLPGAETLDDLRLRIESMLEIFKMLKIVKEDSKEEFNLRNVPLPDYDPMDIELLLGKEFVSAQVMHKKGLSKFEDRLRQEVIENTRMGEVLLKECDEIVHIYKEKGDPIMRF</sequence>
<keyword evidence="1" id="KW-1185">Reference proteome</keyword>
<reference evidence="2" key="1">
    <citation type="submission" date="2022-11" db="UniProtKB">
        <authorList>
            <consortium name="WormBaseParasite"/>
        </authorList>
    </citation>
    <scope>IDENTIFICATION</scope>
</reference>
<dbReference type="AlphaFoldDB" id="A0A915PR60"/>
<proteinExistence type="predicted"/>
<organism evidence="1 2">
    <name type="scientific">Setaria digitata</name>
    <dbReference type="NCBI Taxonomy" id="48799"/>
    <lineage>
        <taxon>Eukaryota</taxon>
        <taxon>Metazoa</taxon>
        <taxon>Ecdysozoa</taxon>
        <taxon>Nematoda</taxon>
        <taxon>Chromadorea</taxon>
        <taxon>Rhabditida</taxon>
        <taxon>Spirurina</taxon>
        <taxon>Spiruromorpha</taxon>
        <taxon>Filarioidea</taxon>
        <taxon>Setariidae</taxon>
        <taxon>Setaria</taxon>
    </lineage>
</organism>
<dbReference type="WBParaSite" id="sdigi.contig353.g7688.t1">
    <property type="protein sequence ID" value="sdigi.contig353.g7688.t1"/>
    <property type="gene ID" value="sdigi.contig353.g7688"/>
</dbReference>
<evidence type="ECO:0000313" key="1">
    <source>
        <dbReference type="Proteomes" id="UP000887581"/>
    </source>
</evidence>
<protein>
    <submittedName>
        <fullName evidence="2">Uncharacterized protein</fullName>
    </submittedName>
</protein>
<name>A0A915PR60_9BILA</name>
<evidence type="ECO:0000313" key="2">
    <source>
        <dbReference type="WBParaSite" id="sdigi.contig353.g7688.t1"/>
    </source>
</evidence>
<accession>A0A915PR60</accession>
<dbReference type="Proteomes" id="UP000887581">
    <property type="component" value="Unplaced"/>
</dbReference>